<dbReference type="SMART" id="SM00490">
    <property type="entry name" value="HELICc"/>
    <property type="match status" value="1"/>
</dbReference>
<dbReference type="SMART" id="SM00487">
    <property type="entry name" value="DEXDc"/>
    <property type="match status" value="1"/>
</dbReference>
<keyword evidence="4 12" id="KW-0347">Helicase</keyword>
<evidence type="ECO:0000259" key="11">
    <source>
        <dbReference type="PROSITE" id="PS51194"/>
    </source>
</evidence>
<evidence type="ECO:0000256" key="7">
    <source>
        <dbReference type="ARBA" id="ARBA00023204"/>
    </source>
</evidence>
<dbReference type="PROSITE" id="PS51192">
    <property type="entry name" value="HELICASE_ATP_BIND_1"/>
    <property type="match status" value="1"/>
</dbReference>
<feature type="domain" description="Helicase ATP-binding" evidence="10">
    <location>
        <begin position="33"/>
        <end position="224"/>
    </location>
</feature>
<dbReference type="EMBL" id="RDBF01000003">
    <property type="protein sequence ID" value="RLV56682.1"/>
    <property type="molecule type" value="Genomic_DNA"/>
</dbReference>
<dbReference type="GO" id="GO:0003677">
    <property type="term" value="F:DNA binding"/>
    <property type="evidence" value="ECO:0007669"/>
    <property type="project" value="UniProtKB-KW"/>
</dbReference>
<keyword evidence="3" id="KW-0378">Hydrolase</keyword>
<dbReference type="PANTHER" id="PTHR47962">
    <property type="entry name" value="ATP-DEPENDENT HELICASE LHR-RELATED-RELATED"/>
    <property type="match status" value="1"/>
</dbReference>
<dbReference type="SUPFAM" id="SSF52540">
    <property type="entry name" value="P-loop containing nucleoside triphosphate hydrolases"/>
    <property type="match status" value="1"/>
</dbReference>
<dbReference type="PANTHER" id="PTHR47962:SF5">
    <property type="entry name" value="ATP-DEPENDENT HELICASE LHR-RELATED"/>
    <property type="match status" value="1"/>
</dbReference>
<evidence type="ECO:0000313" key="13">
    <source>
        <dbReference type="Proteomes" id="UP000282515"/>
    </source>
</evidence>
<evidence type="ECO:0000256" key="2">
    <source>
        <dbReference type="ARBA" id="ARBA00022763"/>
    </source>
</evidence>
<keyword evidence="13" id="KW-1185">Reference proteome</keyword>
<name>A0A3L8PRV0_9ACTN</name>
<feature type="domain" description="Helicase C-terminal" evidence="11">
    <location>
        <begin position="285"/>
        <end position="461"/>
    </location>
</feature>
<keyword evidence="6" id="KW-0238">DNA-binding</keyword>
<dbReference type="PROSITE" id="PS51194">
    <property type="entry name" value="HELICASE_CTER"/>
    <property type="match status" value="1"/>
</dbReference>
<evidence type="ECO:0000256" key="6">
    <source>
        <dbReference type="ARBA" id="ARBA00023125"/>
    </source>
</evidence>
<comment type="caution">
    <text evidence="12">The sequence shown here is derived from an EMBL/GenBank/DDBJ whole genome shotgun (WGS) entry which is preliminary data.</text>
</comment>
<dbReference type="InterPro" id="IPR014001">
    <property type="entry name" value="Helicase_ATP-bd"/>
</dbReference>
<organism evidence="12 13">
    <name type="scientific">Aeromicrobium phragmitis</name>
    <dbReference type="NCBI Taxonomy" id="2478914"/>
    <lineage>
        <taxon>Bacteria</taxon>
        <taxon>Bacillati</taxon>
        <taxon>Actinomycetota</taxon>
        <taxon>Actinomycetes</taxon>
        <taxon>Propionibacteriales</taxon>
        <taxon>Nocardioidaceae</taxon>
        <taxon>Aeromicrobium</taxon>
    </lineage>
</organism>
<dbReference type="GO" id="GO:0016887">
    <property type="term" value="F:ATP hydrolysis activity"/>
    <property type="evidence" value="ECO:0007669"/>
    <property type="project" value="TreeGrafter"/>
</dbReference>
<dbReference type="InterPro" id="IPR052511">
    <property type="entry name" value="ATP-dep_Helicase"/>
</dbReference>
<dbReference type="InterPro" id="IPR055369">
    <property type="entry name" value="WH2_Lhr"/>
</dbReference>
<dbReference type="Pfam" id="PF08494">
    <property type="entry name" value="DEAD_assoc"/>
    <property type="match status" value="1"/>
</dbReference>
<dbReference type="Gene3D" id="3.40.50.300">
    <property type="entry name" value="P-loop containing nucleotide triphosphate hydrolases"/>
    <property type="match status" value="2"/>
</dbReference>
<feature type="region of interest" description="Disordered" evidence="9">
    <location>
        <begin position="243"/>
        <end position="276"/>
    </location>
</feature>
<dbReference type="InterPro" id="IPR055368">
    <property type="entry name" value="WH3_Lhr"/>
</dbReference>
<dbReference type="GO" id="GO:0004386">
    <property type="term" value="F:helicase activity"/>
    <property type="evidence" value="ECO:0007669"/>
    <property type="project" value="UniProtKB-KW"/>
</dbReference>
<keyword evidence="7" id="KW-0234">DNA repair</keyword>
<evidence type="ECO:0000256" key="4">
    <source>
        <dbReference type="ARBA" id="ARBA00022806"/>
    </source>
</evidence>
<feature type="region of interest" description="Disordered" evidence="9">
    <location>
        <begin position="1264"/>
        <end position="1290"/>
    </location>
</feature>
<dbReference type="Pfam" id="PF00270">
    <property type="entry name" value="DEAD"/>
    <property type="match status" value="1"/>
</dbReference>
<evidence type="ECO:0000256" key="5">
    <source>
        <dbReference type="ARBA" id="ARBA00022840"/>
    </source>
</evidence>
<gene>
    <name evidence="12" type="ORF">D9V41_06360</name>
</gene>
<dbReference type="InterPro" id="IPR001650">
    <property type="entry name" value="Helicase_C-like"/>
</dbReference>
<dbReference type="Pfam" id="PF23235">
    <property type="entry name" value="WHD_3rd_Lhr"/>
    <property type="match status" value="1"/>
</dbReference>
<dbReference type="Pfam" id="PF23236">
    <property type="entry name" value="WHD_2nd_Lhr"/>
    <property type="match status" value="1"/>
</dbReference>
<keyword evidence="5" id="KW-0067">ATP-binding</keyword>
<dbReference type="OrthoDB" id="9815222at2"/>
<evidence type="ECO:0000256" key="9">
    <source>
        <dbReference type="SAM" id="MobiDB-lite"/>
    </source>
</evidence>
<dbReference type="InterPro" id="IPR013701">
    <property type="entry name" value="Lhr-like_DEAD/DEAH_assoc"/>
</dbReference>
<dbReference type="CDD" id="cd17922">
    <property type="entry name" value="DEXHc_LHR-like"/>
    <property type="match status" value="1"/>
</dbReference>
<keyword evidence="1" id="KW-0547">Nucleotide-binding</keyword>
<dbReference type="RefSeq" id="WP_121793687.1">
    <property type="nucleotide sequence ID" value="NZ_RDBF01000003.1"/>
</dbReference>
<dbReference type="NCBIfam" id="NF007284">
    <property type="entry name" value="PRK09751.1"/>
    <property type="match status" value="1"/>
</dbReference>
<proteinExistence type="predicted"/>
<keyword evidence="8" id="KW-0413">Isomerase</keyword>
<dbReference type="InterPro" id="IPR027417">
    <property type="entry name" value="P-loop_NTPase"/>
</dbReference>
<evidence type="ECO:0000313" key="12">
    <source>
        <dbReference type="EMBL" id="RLV56682.1"/>
    </source>
</evidence>
<dbReference type="InterPro" id="IPR045628">
    <property type="entry name" value="Lhr_WH_dom"/>
</dbReference>
<sequence>MSSLPETVDFTAATRAWFTESFAAPTPAQIGAWQSVADQRHTLVVAPTGSGKTLAAFLSAIDRLLRPREDDTPGVRVLYVSPLKALAVDVERNLRSPLIGISNVAVREGAAFREVSVGVRSGDTPPAERRRLQAHPPDILITTPESLFLMLTSSVRETLRTVDTVILDEIHAVAGTKRGAHLALSLERLDALLDRPAQRIGLSATVRPHDEVARFLGGQSPVDVVAPSSPARMDLRIVVPVPDMTQLGPREPRRGPPEGSAAQPVHDPDGDRESGGTIWPHVEESIVDRVLQARSTIVFANSRGVAERLTARLNEAYVERLEGQRLQPATRQPAQMGGLSGQSDGAAPTLARAHHGSVSKEQRAIIEDDLKSGRLRCVVATSSLELGIDMGAVDLVIQVASPPSVAAGLQRVGRAGHQVGELSQGVMFPTNRHDLVAAAVTALRMRSGDIEQLRVPANPLDILAQQTIAAAALEPLDVEEWFDTVRRSAPFAGLPRSAFDATLDLVSGRYPSDEFGELRPRLVWDRDAGTLTGRPGSQRLAVTSGGTIPDRGMFAVVLAGEDEAGGRKVGELDEEMVYESRVDDVIALGATSWRIQEITHDRVIVVPAYGMPARLPFWRGDAVGRPYELGRAIGQFLRELEQSPPPADIGLDDHALANLSALVADQRAATGHLPTDQTLVLERFRDELGDWRVVLLSPYGRAVHAPWALAVGARILERYGVDGSVVAGDDGIVARIPDTDNEPPGADLFVFDPDELEEIVTHEVGGSALFSSRFRECAARALLLPRRNPGSRAPLWQQRQRSAQLLDVARQFPTFPILLETAREVLQDVYDLPALQDLARRLAGREIGLLEVTTDVASPFAQTQLFGYVGAFLYDGDLPLAERRAAALTLDPELLAELLGRTDLRELLDPEVVETTERELQRLTPERAARSLEHVADLLRLIGPLDADEVVARTAPEHRTEVAGWLSGLREQRRAIEVPVAGTVRWAAVEDAARLRDALGTALPMGIAAAHLEGVGDPLTDLVARYARSHGPFTTDDVASRYGLGTAVVGAALARLAEQRRVVHGEFHPSAAGRDEWIDAGVLRKLRARSLAAARQQVEPVDALTFARFLPQWQHVGGRQRGLDAVLTAVDQLAGVPLPASAWESLILPSRVADYQPAMLDELLAAGEVSWTGAGTLAGNDGWVLLTPGDLDGLHRGEPPAPGSPAAALLEAMQGSGAFLFSQLLHLVENGGETEEIVDALWDLVWSGHVSNDTFAPVRARIRGGGAHRTRRTPPRARLHRGTRRPTRPVLPPVASGRWFALDAPDGSTAAQLVRTELALHRHGVVTKGAVAVESPPGGFAAMYRVLREMESSGSALRGYFVDGLGGAQFAAKGAIDRLRAHVRDDDAPSSDPPVVLAATDPANPYGAALPWLDRNSGGHRPGRKAGALVVLHDGHLVLYLERGGKTLLTFSDDPARLDVAAEGFVRTARALRLGRLTIHTADGQPVADTPVGKALAAAGFEAHLKGLRLDA</sequence>
<dbReference type="GO" id="GO:0005524">
    <property type="term" value="F:ATP binding"/>
    <property type="evidence" value="ECO:0007669"/>
    <property type="project" value="UniProtKB-KW"/>
</dbReference>
<dbReference type="InterPro" id="IPR011545">
    <property type="entry name" value="DEAD/DEAH_box_helicase_dom"/>
</dbReference>
<evidence type="ECO:0000256" key="1">
    <source>
        <dbReference type="ARBA" id="ARBA00022741"/>
    </source>
</evidence>
<dbReference type="Pfam" id="PF19306">
    <property type="entry name" value="WHD_Lhr"/>
    <property type="match status" value="1"/>
</dbReference>
<feature type="region of interest" description="Disordered" evidence="9">
    <location>
        <begin position="327"/>
        <end position="348"/>
    </location>
</feature>
<dbReference type="Pfam" id="PF23234">
    <property type="entry name" value="WHD_4th_Lhr"/>
    <property type="match status" value="1"/>
</dbReference>
<accession>A0A3L8PRV0</accession>
<dbReference type="Pfam" id="PF00271">
    <property type="entry name" value="Helicase_C"/>
    <property type="match status" value="1"/>
</dbReference>
<dbReference type="GO" id="GO:0006281">
    <property type="term" value="P:DNA repair"/>
    <property type="evidence" value="ECO:0007669"/>
    <property type="project" value="UniProtKB-KW"/>
</dbReference>
<dbReference type="Proteomes" id="UP000282515">
    <property type="component" value="Unassembled WGS sequence"/>
</dbReference>
<evidence type="ECO:0000259" key="10">
    <source>
        <dbReference type="PROSITE" id="PS51192"/>
    </source>
</evidence>
<keyword evidence="2" id="KW-0227">DNA damage</keyword>
<evidence type="ECO:0000256" key="8">
    <source>
        <dbReference type="ARBA" id="ARBA00023235"/>
    </source>
</evidence>
<protein>
    <submittedName>
        <fullName evidence="12">ATP-dependent helicase</fullName>
    </submittedName>
</protein>
<dbReference type="InterPro" id="IPR055367">
    <property type="entry name" value="WH4_Lhr"/>
</dbReference>
<feature type="compositionally biased region" description="Basic residues" evidence="9">
    <location>
        <begin position="1264"/>
        <end position="1287"/>
    </location>
</feature>
<reference evidence="12 13" key="1">
    <citation type="submission" date="2018-10" db="EMBL/GenBank/DDBJ databases">
        <title>Aeromicrobium sp. 9W16Y-2 whole genome shotgun sequence.</title>
        <authorList>
            <person name="Li F."/>
        </authorList>
    </citation>
    <scope>NUCLEOTIDE SEQUENCE [LARGE SCALE GENOMIC DNA]</scope>
    <source>
        <strain evidence="12 13">9W16Y-2</strain>
    </source>
</reference>
<evidence type="ECO:0000256" key="3">
    <source>
        <dbReference type="ARBA" id="ARBA00022801"/>
    </source>
</evidence>